<evidence type="ECO:0000313" key="3">
    <source>
        <dbReference type="Proteomes" id="UP000238701"/>
    </source>
</evidence>
<dbReference type="EMBL" id="OMOD01000164">
    <property type="protein sequence ID" value="SPF46781.1"/>
    <property type="molecule type" value="Genomic_DNA"/>
</dbReference>
<proteinExistence type="predicted"/>
<reference evidence="3" key="1">
    <citation type="submission" date="2018-02" db="EMBL/GenBank/DDBJ databases">
        <authorList>
            <person name="Hausmann B."/>
        </authorList>
    </citation>
    <scope>NUCLEOTIDE SEQUENCE [LARGE SCALE GENOMIC DNA]</scope>
    <source>
        <strain evidence="3">Peat soil MAG SbA1</strain>
    </source>
</reference>
<name>A0A2U3L4E6_9BACT</name>
<dbReference type="AlphaFoldDB" id="A0A2U3L4E6"/>
<evidence type="ECO:0000256" key="1">
    <source>
        <dbReference type="SAM" id="MobiDB-lite"/>
    </source>
</evidence>
<protein>
    <submittedName>
        <fullName evidence="2">Uncharacterized protein</fullName>
    </submittedName>
</protein>
<dbReference type="Proteomes" id="UP000238701">
    <property type="component" value="Unassembled WGS sequence"/>
</dbReference>
<accession>A0A2U3L4E6</accession>
<gene>
    <name evidence="2" type="ORF">SBA1_680035</name>
</gene>
<evidence type="ECO:0000313" key="2">
    <source>
        <dbReference type="EMBL" id="SPF46781.1"/>
    </source>
</evidence>
<sequence>MPRRKKPRRFEAVTAVKELARERVGTPPAGKVVPNKKKLPEKHKPTLGKILGEE</sequence>
<organism evidence="2 3">
    <name type="scientific">Candidatus Sulfotelmatobacter kueseliae</name>
    <dbReference type="NCBI Taxonomy" id="2042962"/>
    <lineage>
        <taxon>Bacteria</taxon>
        <taxon>Pseudomonadati</taxon>
        <taxon>Acidobacteriota</taxon>
        <taxon>Terriglobia</taxon>
        <taxon>Terriglobales</taxon>
        <taxon>Candidatus Korobacteraceae</taxon>
        <taxon>Candidatus Sulfotelmatobacter</taxon>
    </lineage>
</organism>
<feature type="region of interest" description="Disordered" evidence="1">
    <location>
        <begin position="21"/>
        <end position="54"/>
    </location>
</feature>